<organism evidence="1 2">
    <name type="scientific">Actinomyces johnsonii F0510</name>
    <dbReference type="NCBI Taxonomy" id="1227262"/>
    <lineage>
        <taxon>Bacteria</taxon>
        <taxon>Bacillati</taxon>
        <taxon>Actinomycetota</taxon>
        <taxon>Actinomycetes</taxon>
        <taxon>Actinomycetales</taxon>
        <taxon>Actinomycetaceae</taxon>
        <taxon>Actinomyces</taxon>
    </lineage>
</organism>
<sequence>MVLKTVIAGDSETCTKSGDACVGATQFRKLTTIVFGVGDRQGGLTALV</sequence>
<evidence type="ECO:0000313" key="2">
    <source>
        <dbReference type="Proteomes" id="UP000016498"/>
    </source>
</evidence>
<evidence type="ECO:0000313" key="1">
    <source>
        <dbReference type="EMBL" id="ERH18137.1"/>
    </source>
</evidence>
<accession>U1RI18</accession>
<proteinExistence type="predicted"/>
<dbReference type="AlphaFoldDB" id="U1RI18"/>
<dbReference type="Proteomes" id="UP000016498">
    <property type="component" value="Unassembled WGS sequence"/>
</dbReference>
<dbReference type="HOGENOM" id="CLU_3148533_0_0_11"/>
<gene>
    <name evidence="1" type="ORF">HMPREF1549_02028</name>
</gene>
<reference evidence="1 2" key="1">
    <citation type="submission" date="2013-06" db="EMBL/GenBank/DDBJ databases">
        <authorList>
            <person name="Weinstock G."/>
            <person name="Sodergren E."/>
            <person name="Lobos E.A."/>
            <person name="Fulton L."/>
            <person name="Fulton R."/>
            <person name="Courtney L."/>
            <person name="Fronick C."/>
            <person name="O'Laughlin M."/>
            <person name="Godfrey J."/>
            <person name="Wilson R.M."/>
            <person name="Miner T."/>
            <person name="Farmer C."/>
            <person name="Delehaunty K."/>
            <person name="Cordes M."/>
            <person name="Minx P."/>
            <person name="Tomlinson C."/>
            <person name="Chen J."/>
            <person name="Wollam A."/>
            <person name="Pepin K.H."/>
            <person name="Bhonagiri V."/>
            <person name="Zhang X."/>
            <person name="Warren W."/>
            <person name="Mitreva M."/>
            <person name="Mardis E.R."/>
            <person name="Wilson R.K."/>
        </authorList>
    </citation>
    <scope>NUCLEOTIDE SEQUENCE [LARGE SCALE GENOMIC DNA]</scope>
    <source>
        <strain evidence="1 2">F0510</strain>
    </source>
</reference>
<dbReference type="EMBL" id="AWSD01000214">
    <property type="protein sequence ID" value="ERH18137.1"/>
    <property type="molecule type" value="Genomic_DNA"/>
</dbReference>
<protein>
    <submittedName>
        <fullName evidence="1">Uncharacterized protein</fullName>
    </submittedName>
</protein>
<comment type="caution">
    <text evidence="1">The sequence shown here is derived from an EMBL/GenBank/DDBJ whole genome shotgun (WGS) entry which is preliminary data.</text>
</comment>
<name>U1RI18_9ACTO</name>